<proteinExistence type="predicted"/>
<sequence length="441" mass="50824">MASKGFHKTLNENRTEEVISIIEKMPTKFGTTISRIAIGLALLLFLFGWLIKYPSVLSGQIVINTRQAPVKLVSSIAGNIILVQNKSGAEVKKGTYIAYIQNEANLKDVQLLDQILRKINIQNITYKEHRHFFPENLALGEMSNKYFSYLNSLYQYLDYNVQQPYEVQKEINQKLLRLQIKKWSQLKNDYQNQKVKYTTSKSLFRKDSLLFTKDVTSKADIEHSIIAQANSELDYNAIDKEINTTDYQINETQNKAQVIAIEKATKEREIIINLFNSYYDLIEAIKKWERTYVFVAPINGKVDFLNFLKNNDYIQSGQELFKIVPNNNQMIGQVNLPENGSGKVKVGQGVIVKLNNYPFNEYGSIKGRVRRISLVTNQQTLSDNQNKISSYLVDIDLPNGLKTNYGVELNFHAEAKGTAEIITEDRRLIERFFDNLRYKLK</sequence>
<protein>
    <recommendedName>
        <fullName evidence="6">AprE-like beta-barrel domain-containing protein</fullName>
    </recommendedName>
</protein>
<keyword evidence="2 5" id="KW-0812">Transmembrane</keyword>
<evidence type="ECO:0000256" key="5">
    <source>
        <dbReference type="SAM" id="Phobius"/>
    </source>
</evidence>
<evidence type="ECO:0000256" key="3">
    <source>
        <dbReference type="ARBA" id="ARBA00022989"/>
    </source>
</evidence>
<evidence type="ECO:0000313" key="7">
    <source>
        <dbReference type="EMBL" id="CAA9199986.1"/>
    </source>
</evidence>
<keyword evidence="4 5" id="KW-0472">Membrane</keyword>
<keyword evidence="8" id="KW-1185">Reference proteome</keyword>
<comment type="subcellular location">
    <subcellularLocation>
        <location evidence="1">Membrane</location>
        <topology evidence="1">Single-pass membrane protein</topology>
    </subcellularLocation>
</comment>
<dbReference type="PRINTS" id="PR01490">
    <property type="entry name" value="RTXTOXIND"/>
</dbReference>
<comment type="caution">
    <text evidence="7">The sequence shown here is derived from an EMBL/GenBank/DDBJ whole genome shotgun (WGS) entry which is preliminary data.</text>
</comment>
<dbReference type="RefSeq" id="WP_173966908.1">
    <property type="nucleotide sequence ID" value="NZ_CADCST010000097.1"/>
</dbReference>
<organism evidence="7 8">
    <name type="scientific">Flavobacterium collinsii</name>
    <dbReference type="NCBI Taxonomy" id="1114861"/>
    <lineage>
        <taxon>Bacteria</taxon>
        <taxon>Pseudomonadati</taxon>
        <taxon>Bacteroidota</taxon>
        <taxon>Flavobacteriia</taxon>
        <taxon>Flavobacteriales</taxon>
        <taxon>Flavobacteriaceae</taxon>
        <taxon>Flavobacterium</taxon>
    </lineage>
</organism>
<dbReference type="PANTHER" id="PTHR30386:SF26">
    <property type="entry name" value="TRANSPORT PROTEIN COMB"/>
    <property type="match status" value="1"/>
</dbReference>
<name>A0ABM8KKP0_9FLAO</name>
<feature type="transmembrane region" description="Helical" evidence="5">
    <location>
        <begin position="32"/>
        <end position="51"/>
    </location>
</feature>
<evidence type="ECO:0000256" key="4">
    <source>
        <dbReference type="ARBA" id="ARBA00023136"/>
    </source>
</evidence>
<dbReference type="InterPro" id="IPR050739">
    <property type="entry name" value="MFP"/>
</dbReference>
<dbReference type="Proteomes" id="UP000474567">
    <property type="component" value="Unassembled WGS sequence"/>
</dbReference>
<evidence type="ECO:0000313" key="8">
    <source>
        <dbReference type="Proteomes" id="UP000474567"/>
    </source>
</evidence>
<feature type="domain" description="AprE-like beta-barrel" evidence="6">
    <location>
        <begin position="333"/>
        <end position="399"/>
    </location>
</feature>
<reference evidence="7 8" key="1">
    <citation type="submission" date="2020-02" db="EMBL/GenBank/DDBJ databases">
        <authorList>
            <person name="Criscuolo A."/>
        </authorList>
    </citation>
    <scope>NUCLEOTIDE SEQUENCE [LARGE SCALE GENOMIC DNA]</scope>
    <source>
        <strain evidence="7">CECT7796</strain>
    </source>
</reference>
<evidence type="ECO:0000256" key="2">
    <source>
        <dbReference type="ARBA" id="ARBA00022692"/>
    </source>
</evidence>
<keyword evidence="3 5" id="KW-1133">Transmembrane helix</keyword>
<accession>A0ABM8KKP0</accession>
<dbReference type="PANTHER" id="PTHR30386">
    <property type="entry name" value="MEMBRANE FUSION SUBUNIT OF EMRAB-TOLC MULTIDRUG EFFLUX PUMP"/>
    <property type="match status" value="1"/>
</dbReference>
<dbReference type="Pfam" id="PF26002">
    <property type="entry name" value="Beta-barrel_AprE"/>
    <property type="match status" value="1"/>
</dbReference>
<dbReference type="Gene3D" id="2.40.30.170">
    <property type="match status" value="1"/>
</dbReference>
<evidence type="ECO:0000256" key="1">
    <source>
        <dbReference type="ARBA" id="ARBA00004167"/>
    </source>
</evidence>
<gene>
    <name evidence="7" type="ORF">FLACOL7796_02985</name>
</gene>
<dbReference type="EMBL" id="CADCST010000097">
    <property type="protein sequence ID" value="CAA9199986.1"/>
    <property type="molecule type" value="Genomic_DNA"/>
</dbReference>
<dbReference type="InterPro" id="IPR058982">
    <property type="entry name" value="Beta-barrel_AprE"/>
</dbReference>
<evidence type="ECO:0000259" key="6">
    <source>
        <dbReference type="Pfam" id="PF26002"/>
    </source>
</evidence>